<accession>A0A7S4E8Q2</accession>
<evidence type="ECO:0000256" key="1">
    <source>
        <dbReference type="ARBA" id="ARBA00022723"/>
    </source>
</evidence>
<dbReference type="Gene3D" id="1.10.238.10">
    <property type="entry name" value="EF-hand"/>
    <property type="match status" value="1"/>
</dbReference>
<reference evidence="5" key="1">
    <citation type="submission" date="2021-01" db="EMBL/GenBank/DDBJ databases">
        <authorList>
            <person name="Corre E."/>
            <person name="Pelletier E."/>
            <person name="Niang G."/>
            <person name="Scheremetjew M."/>
            <person name="Finn R."/>
            <person name="Kale V."/>
            <person name="Holt S."/>
            <person name="Cochrane G."/>
            <person name="Meng A."/>
            <person name="Brown T."/>
            <person name="Cohen L."/>
        </authorList>
    </citation>
    <scope>NUCLEOTIDE SEQUENCE</scope>
    <source>
        <strain evidence="5">CCMP1756</strain>
    </source>
</reference>
<dbReference type="GO" id="GO:0005509">
    <property type="term" value="F:calcium ion binding"/>
    <property type="evidence" value="ECO:0007669"/>
    <property type="project" value="InterPro"/>
</dbReference>
<dbReference type="Pfam" id="PF13499">
    <property type="entry name" value="EF-hand_7"/>
    <property type="match status" value="1"/>
</dbReference>
<dbReference type="EMBL" id="HBIW01015409">
    <property type="protein sequence ID" value="CAE0697860.1"/>
    <property type="molecule type" value="Transcribed_RNA"/>
</dbReference>
<gene>
    <name evidence="5" type="ORF">PCAL00307_LOCUS13296</name>
</gene>
<dbReference type="PROSITE" id="PS00018">
    <property type="entry name" value="EF_HAND_1"/>
    <property type="match status" value="2"/>
</dbReference>
<dbReference type="SUPFAM" id="SSF47473">
    <property type="entry name" value="EF-hand"/>
    <property type="match status" value="1"/>
</dbReference>
<name>A0A7S4E8Q2_9STRA</name>
<dbReference type="PANTHER" id="PTHR45942">
    <property type="entry name" value="PROTEIN PHOSPATASE 3 REGULATORY SUBUNIT B ALPHA ISOFORM TYPE 1"/>
    <property type="match status" value="1"/>
</dbReference>
<dbReference type="InterPro" id="IPR011992">
    <property type="entry name" value="EF-hand-dom_pair"/>
</dbReference>
<feature type="domain" description="EF-hand" evidence="4">
    <location>
        <begin position="30"/>
        <end position="65"/>
    </location>
</feature>
<proteinExistence type="predicted"/>
<keyword evidence="3" id="KW-0106">Calcium</keyword>
<organism evidence="5">
    <name type="scientific">Pelagomonas calceolata</name>
    <dbReference type="NCBI Taxonomy" id="35677"/>
    <lineage>
        <taxon>Eukaryota</taxon>
        <taxon>Sar</taxon>
        <taxon>Stramenopiles</taxon>
        <taxon>Ochrophyta</taxon>
        <taxon>Pelagophyceae</taxon>
        <taxon>Pelagomonadales</taxon>
        <taxon>Pelagomonadaceae</taxon>
        <taxon>Pelagomonas</taxon>
    </lineage>
</organism>
<evidence type="ECO:0000259" key="4">
    <source>
        <dbReference type="PROSITE" id="PS50222"/>
    </source>
</evidence>
<evidence type="ECO:0000256" key="2">
    <source>
        <dbReference type="ARBA" id="ARBA00022737"/>
    </source>
</evidence>
<keyword evidence="2" id="KW-0677">Repeat</keyword>
<dbReference type="InterPro" id="IPR018247">
    <property type="entry name" value="EF_Hand_1_Ca_BS"/>
</dbReference>
<protein>
    <recommendedName>
        <fullName evidence="4">EF-hand domain-containing protein</fullName>
    </recommendedName>
</protein>
<sequence length="145" mass="16973">MGWLFGETVKKDANYHGCRYVWGKLHQKESDLVKLKKVFDAADRSGDGEVDIHEFLMYLDVERTKLIEHIFRQFDTDGGDSLSFKEFALALWTFASLDINGIGRFTYEIYKNDQRDGIDGSGITDFIEGVRSRRFEVLWWFLCRL</sequence>
<evidence type="ECO:0000313" key="5">
    <source>
        <dbReference type="EMBL" id="CAE0697860.1"/>
    </source>
</evidence>
<evidence type="ECO:0000256" key="3">
    <source>
        <dbReference type="ARBA" id="ARBA00022837"/>
    </source>
</evidence>
<keyword evidence="1" id="KW-0479">Metal-binding</keyword>
<dbReference type="AlphaFoldDB" id="A0A7S4E8Q2"/>
<dbReference type="PROSITE" id="PS50222">
    <property type="entry name" value="EF_HAND_2"/>
    <property type="match status" value="1"/>
</dbReference>
<dbReference type="SMART" id="SM00054">
    <property type="entry name" value="EFh"/>
    <property type="match status" value="2"/>
</dbReference>
<dbReference type="InterPro" id="IPR002048">
    <property type="entry name" value="EF_hand_dom"/>
</dbReference>